<proteinExistence type="predicted"/>
<reference evidence="1 2" key="1">
    <citation type="submission" date="2020-08" db="EMBL/GenBank/DDBJ databases">
        <title>Genomic Encyclopedia of Type Strains, Phase IV (KMG-IV): sequencing the most valuable type-strain genomes for metagenomic binning, comparative biology and taxonomic classification.</title>
        <authorList>
            <person name="Goeker M."/>
        </authorList>
    </citation>
    <scope>NUCLEOTIDE SEQUENCE [LARGE SCALE GENOMIC DNA]</scope>
    <source>
        <strain evidence="1 2">DSM 12251</strain>
    </source>
</reference>
<dbReference type="Proteomes" id="UP000534294">
    <property type="component" value="Unassembled WGS sequence"/>
</dbReference>
<name>A0A7W7YK36_9BACT</name>
<dbReference type="RefSeq" id="WP_184207789.1">
    <property type="nucleotide sequence ID" value="NZ_JACHIF010000003.1"/>
</dbReference>
<protein>
    <submittedName>
        <fullName evidence="1">Uncharacterized protein</fullName>
    </submittedName>
</protein>
<evidence type="ECO:0000313" key="1">
    <source>
        <dbReference type="EMBL" id="MBB5037681.1"/>
    </source>
</evidence>
<evidence type="ECO:0000313" key="2">
    <source>
        <dbReference type="Proteomes" id="UP000534294"/>
    </source>
</evidence>
<keyword evidence="2" id="KW-1185">Reference proteome</keyword>
<comment type="caution">
    <text evidence="1">The sequence shown here is derived from an EMBL/GenBank/DDBJ whole genome shotgun (WGS) entry which is preliminary data.</text>
</comment>
<sequence>MSFSFSFFSQRHQAAPRPEVVGEAVEKQDVPMNAPVNWGATEQPLIAAAPEEMPAAPTTGLAALAVQQCSGLLAPPPRRMPSYMTPGPAIAASLALAAHTPAPRSVPVEAPPAQTAPAANHFSAVQSLQSRDLAQMRVELDAELKQMRQDLFGAAMGVSTLKDRLDGLESSLDKKPSAPEPISAGDMEILVQNWLETHLNARVEQAVKASLDQAVQQTVSQLSSHTFFRLTAPLPGFDAETFLSQPPQILSATLT</sequence>
<dbReference type="EMBL" id="JACHIF010000003">
    <property type="protein sequence ID" value="MBB5037681.1"/>
    <property type="molecule type" value="Genomic_DNA"/>
</dbReference>
<dbReference type="AlphaFoldDB" id="A0A7W7YK36"/>
<accession>A0A7W7YK36</accession>
<gene>
    <name evidence="1" type="ORF">HNQ64_001930</name>
</gene>
<organism evidence="1 2">
    <name type="scientific">Prosthecobacter dejongeii</name>
    <dbReference type="NCBI Taxonomy" id="48465"/>
    <lineage>
        <taxon>Bacteria</taxon>
        <taxon>Pseudomonadati</taxon>
        <taxon>Verrucomicrobiota</taxon>
        <taxon>Verrucomicrobiia</taxon>
        <taxon>Verrucomicrobiales</taxon>
        <taxon>Verrucomicrobiaceae</taxon>
        <taxon>Prosthecobacter</taxon>
    </lineage>
</organism>